<gene>
    <name evidence="4" type="ORF">CHGG_08454</name>
</gene>
<evidence type="ECO:0000313" key="4">
    <source>
        <dbReference type="EMBL" id="EAQ84440.1"/>
    </source>
</evidence>
<keyword evidence="1" id="KW-1133">Transmembrane helix</keyword>
<keyword evidence="2" id="KW-0732">Signal</keyword>
<dbReference type="RefSeq" id="XP_001226381.1">
    <property type="nucleotide sequence ID" value="XM_001226380.1"/>
</dbReference>
<dbReference type="InterPro" id="IPR055560">
    <property type="entry name" value="DUF7136"/>
</dbReference>
<dbReference type="AlphaFoldDB" id="Q2GUA0"/>
<proteinExistence type="predicted"/>
<evidence type="ECO:0000256" key="2">
    <source>
        <dbReference type="SAM" id="SignalP"/>
    </source>
</evidence>
<evidence type="ECO:0000259" key="3">
    <source>
        <dbReference type="Pfam" id="PF23584"/>
    </source>
</evidence>
<dbReference type="InParanoid" id="Q2GUA0"/>
<keyword evidence="1" id="KW-0472">Membrane</keyword>
<dbReference type="VEuPathDB" id="FungiDB:CHGG_08454"/>
<evidence type="ECO:0000313" key="5">
    <source>
        <dbReference type="Proteomes" id="UP000001056"/>
    </source>
</evidence>
<keyword evidence="1" id="KW-0812">Transmembrane</keyword>
<keyword evidence="5" id="KW-1185">Reference proteome</keyword>
<name>Q2GUA0_CHAGB</name>
<dbReference type="OrthoDB" id="4589750at2759"/>
<feature type="signal peptide" evidence="2">
    <location>
        <begin position="1"/>
        <end position="24"/>
    </location>
</feature>
<sequence>MRVISHALRCLVVSLACLAAVVSAANGDVLEVDVVFPRNETYAPTDSFPAMDFTFNNDGQTADLVAATARNETCLEELGTTIKVTGKTQSINDFYWSGGYTCAVLELSSPTPTPNPCAVRIDSATAASISASYVARLCSVTFPPDYCPPEEDSASRRLAVAGVASLAAAFGAFGFLWL</sequence>
<feature type="domain" description="DUF7136" evidence="3">
    <location>
        <begin position="28"/>
        <end position="49"/>
    </location>
</feature>
<dbReference type="Proteomes" id="UP000001056">
    <property type="component" value="Unassembled WGS sequence"/>
</dbReference>
<evidence type="ECO:0000256" key="1">
    <source>
        <dbReference type="SAM" id="Phobius"/>
    </source>
</evidence>
<feature type="chain" id="PRO_5004209013" description="DUF7136 domain-containing protein" evidence="2">
    <location>
        <begin position="25"/>
        <end position="178"/>
    </location>
</feature>
<protein>
    <recommendedName>
        <fullName evidence="3">DUF7136 domain-containing protein</fullName>
    </recommendedName>
</protein>
<dbReference type="GeneID" id="4395376"/>
<feature type="domain" description="DUF7136" evidence="3">
    <location>
        <begin position="51"/>
        <end position="147"/>
    </location>
</feature>
<accession>Q2GUA0</accession>
<dbReference type="Pfam" id="PF23584">
    <property type="entry name" value="DUF7136"/>
    <property type="match status" value="2"/>
</dbReference>
<dbReference type="HOGENOM" id="CLU_1510415_0_0_1"/>
<reference evidence="5" key="1">
    <citation type="journal article" date="2015" name="Genome Announc.">
        <title>Draft genome sequence of the cellulolytic fungus Chaetomium globosum.</title>
        <authorList>
            <person name="Cuomo C.A."/>
            <person name="Untereiner W.A."/>
            <person name="Ma L.-J."/>
            <person name="Grabherr M."/>
            <person name="Birren B.W."/>
        </authorList>
    </citation>
    <scope>NUCLEOTIDE SEQUENCE [LARGE SCALE GENOMIC DNA]</scope>
    <source>
        <strain evidence="5">ATCC 6205 / CBS 148.51 / DSM 1962 / NBRC 6347 / NRRL 1970</strain>
    </source>
</reference>
<dbReference type="EMBL" id="CH408034">
    <property type="protein sequence ID" value="EAQ84440.1"/>
    <property type="molecule type" value="Genomic_DNA"/>
</dbReference>
<feature type="transmembrane region" description="Helical" evidence="1">
    <location>
        <begin position="158"/>
        <end position="177"/>
    </location>
</feature>
<organism evidence="4 5">
    <name type="scientific">Chaetomium globosum (strain ATCC 6205 / CBS 148.51 / DSM 1962 / NBRC 6347 / NRRL 1970)</name>
    <name type="common">Soil fungus</name>
    <dbReference type="NCBI Taxonomy" id="306901"/>
    <lineage>
        <taxon>Eukaryota</taxon>
        <taxon>Fungi</taxon>
        <taxon>Dikarya</taxon>
        <taxon>Ascomycota</taxon>
        <taxon>Pezizomycotina</taxon>
        <taxon>Sordariomycetes</taxon>
        <taxon>Sordariomycetidae</taxon>
        <taxon>Sordariales</taxon>
        <taxon>Chaetomiaceae</taxon>
        <taxon>Chaetomium</taxon>
    </lineage>
</organism>